<evidence type="ECO:0000313" key="2">
    <source>
        <dbReference type="Proteomes" id="UP000824533"/>
    </source>
</evidence>
<protein>
    <submittedName>
        <fullName evidence="1">Uncharacterized protein</fullName>
    </submittedName>
</protein>
<sequence>MSEIEWTNDAAIQLVEEYRKRSELWDRNHDLYRVQTAKYEAWSEMAKIFECDIADLKKKLNSLLASHRREKARVRNGAHSYWFLYDYLNFLPNHLDNHEVIFQAAESDNAEQSDCEHDQLIDYEPEEIVVRRESVAPKRKVIYKSRISKPLKRHIVKEVARSTLDSKLMETLKLLKKSDISKKKDECDTFGEYIATSLRKHDEWTQSMIKQAINNILFEQEMKKYNGSNGQFTVVVSSVDENPLMDGDPMDSK</sequence>
<keyword evidence="2" id="KW-1185">Reference proteome</keyword>
<accession>A0ACC1CT98</accession>
<proteinExistence type="predicted"/>
<dbReference type="EMBL" id="CM034403">
    <property type="protein sequence ID" value="KAJ0174893.1"/>
    <property type="molecule type" value="Genomic_DNA"/>
</dbReference>
<comment type="caution">
    <text evidence="1">The sequence shown here is derived from an EMBL/GenBank/DDBJ whole genome shotgun (WGS) entry which is preliminary data.</text>
</comment>
<evidence type="ECO:0000313" key="1">
    <source>
        <dbReference type="EMBL" id="KAJ0174893.1"/>
    </source>
</evidence>
<dbReference type="Proteomes" id="UP000824533">
    <property type="component" value="Linkage Group LG17"/>
</dbReference>
<name>A0ACC1CT98_9NEOP</name>
<reference evidence="1 2" key="1">
    <citation type="journal article" date="2021" name="Front. Genet.">
        <title>Chromosome-Level Genome Assembly Reveals Significant Gene Expansion in the Toll and IMD Signaling Pathways of Dendrolimus kikuchii.</title>
        <authorList>
            <person name="Zhou J."/>
            <person name="Wu P."/>
            <person name="Xiong Z."/>
            <person name="Liu N."/>
            <person name="Zhao N."/>
            <person name="Ji M."/>
            <person name="Qiu Y."/>
            <person name="Yang B."/>
        </authorList>
    </citation>
    <scope>NUCLEOTIDE SEQUENCE [LARGE SCALE GENOMIC DNA]</scope>
    <source>
        <strain evidence="1">Ann1</strain>
    </source>
</reference>
<gene>
    <name evidence="1" type="ORF">K1T71_010001</name>
</gene>
<organism evidence="1 2">
    <name type="scientific">Dendrolimus kikuchii</name>
    <dbReference type="NCBI Taxonomy" id="765133"/>
    <lineage>
        <taxon>Eukaryota</taxon>
        <taxon>Metazoa</taxon>
        <taxon>Ecdysozoa</taxon>
        <taxon>Arthropoda</taxon>
        <taxon>Hexapoda</taxon>
        <taxon>Insecta</taxon>
        <taxon>Pterygota</taxon>
        <taxon>Neoptera</taxon>
        <taxon>Endopterygota</taxon>
        <taxon>Lepidoptera</taxon>
        <taxon>Glossata</taxon>
        <taxon>Ditrysia</taxon>
        <taxon>Bombycoidea</taxon>
        <taxon>Lasiocampidae</taxon>
        <taxon>Dendrolimus</taxon>
    </lineage>
</organism>